<gene>
    <name evidence="2" type="ORF">LTR09_011243</name>
</gene>
<dbReference type="EMBL" id="JAWDJX010000063">
    <property type="protein sequence ID" value="KAK3047371.1"/>
    <property type="molecule type" value="Genomic_DNA"/>
</dbReference>
<protein>
    <submittedName>
        <fullName evidence="2">Uncharacterized protein</fullName>
    </submittedName>
</protein>
<evidence type="ECO:0000313" key="2">
    <source>
        <dbReference type="EMBL" id="KAK3047371.1"/>
    </source>
</evidence>
<comment type="caution">
    <text evidence="2">The sequence shown here is derived from an EMBL/GenBank/DDBJ whole genome shotgun (WGS) entry which is preliminary data.</text>
</comment>
<organism evidence="2 3">
    <name type="scientific">Extremus antarcticus</name>
    <dbReference type="NCBI Taxonomy" id="702011"/>
    <lineage>
        <taxon>Eukaryota</taxon>
        <taxon>Fungi</taxon>
        <taxon>Dikarya</taxon>
        <taxon>Ascomycota</taxon>
        <taxon>Pezizomycotina</taxon>
        <taxon>Dothideomycetes</taxon>
        <taxon>Dothideomycetidae</taxon>
        <taxon>Mycosphaerellales</taxon>
        <taxon>Extremaceae</taxon>
        <taxon>Extremus</taxon>
    </lineage>
</organism>
<feature type="signal peptide" evidence="1">
    <location>
        <begin position="1"/>
        <end position="19"/>
    </location>
</feature>
<evidence type="ECO:0000256" key="1">
    <source>
        <dbReference type="SAM" id="SignalP"/>
    </source>
</evidence>
<accession>A0AAJ0D6P6</accession>
<feature type="chain" id="PRO_5042471004" evidence="1">
    <location>
        <begin position="20"/>
        <end position="101"/>
    </location>
</feature>
<evidence type="ECO:0000313" key="3">
    <source>
        <dbReference type="Proteomes" id="UP001271007"/>
    </source>
</evidence>
<sequence length="101" mass="10485">MQLQSVLALLGVYASIAIASPVAIPAIDEASVALASVQHFNGYDGPNCGGGATAVVKIAPDVNVPGSTCFSFDAPMYGFVANEPRCTYDRFVNLGSRPYTV</sequence>
<keyword evidence="1" id="KW-0732">Signal</keyword>
<keyword evidence="3" id="KW-1185">Reference proteome</keyword>
<dbReference type="AlphaFoldDB" id="A0AAJ0D6P6"/>
<name>A0AAJ0D6P6_9PEZI</name>
<dbReference type="Proteomes" id="UP001271007">
    <property type="component" value="Unassembled WGS sequence"/>
</dbReference>
<proteinExistence type="predicted"/>
<reference evidence="2" key="1">
    <citation type="submission" date="2023-04" db="EMBL/GenBank/DDBJ databases">
        <title>Black Yeasts Isolated from many extreme environments.</title>
        <authorList>
            <person name="Coleine C."/>
            <person name="Stajich J.E."/>
            <person name="Selbmann L."/>
        </authorList>
    </citation>
    <scope>NUCLEOTIDE SEQUENCE</scope>
    <source>
        <strain evidence="2">CCFEE 5312</strain>
    </source>
</reference>